<evidence type="ECO:0000313" key="3">
    <source>
        <dbReference type="EMBL" id="GGE14076.1"/>
    </source>
</evidence>
<dbReference type="AlphaFoldDB" id="A0A916ZV06"/>
<dbReference type="EMBL" id="BMGL01000007">
    <property type="protein sequence ID" value="GGE14076.1"/>
    <property type="molecule type" value="Genomic_DNA"/>
</dbReference>
<keyword evidence="4" id="KW-1185">Reference proteome</keyword>
<dbReference type="PANTHER" id="PTHR46797:SF1">
    <property type="entry name" value="METHYLPHOSPHONATE SYNTHASE"/>
    <property type="match status" value="1"/>
</dbReference>
<dbReference type="InterPro" id="IPR050807">
    <property type="entry name" value="TransReg_Diox_bact_type"/>
</dbReference>
<proteinExistence type="predicted"/>
<dbReference type="GO" id="GO:0003677">
    <property type="term" value="F:DNA binding"/>
    <property type="evidence" value="ECO:0007669"/>
    <property type="project" value="UniProtKB-KW"/>
</dbReference>
<name>A0A916ZV06_9FLAO</name>
<protein>
    <recommendedName>
        <fullName evidence="2">HTH cro/C1-type domain-containing protein</fullName>
    </recommendedName>
</protein>
<evidence type="ECO:0000259" key="2">
    <source>
        <dbReference type="PROSITE" id="PS50943"/>
    </source>
</evidence>
<dbReference type="InterPro" id="IPR010982">
    <property type="entry name" value="Lambda_DNA-bd_dom_sf"/>
</dbReference>
<evidence type="ECO:0000313" key="4">
    <source>
        <dbReference type="Proteomes" id="UP000599688"/>
    </source>
</evidence>
<dbReference type="GO" id="GO:0005829">
    <property type="term" value="C:cytosol"/>
    <property type="evidence" value="ECO:0007669"/>
    <property type="project" value="TreeGrafter"/>
</dbReference>
<evidence type="ECO:0000256" key="1">
    <source>
        <dbReference type="ARBA" id="ARBA00023125"/>
    </source>
</evidence>
<keyword evidence="1" id="KW-0238">DNA-binding</keyword>
<accession>A0A916ZV06</accession>
<dbReference type="RefSeq" id="WP_188406142.1">
    <property type="nucleotide sequence ID" value="NZ_BMGL01000007.1"/>
</dbReference>
<dbReference type="PROSITE" id="PS50943">
    <property type="entry name" value="HTH_CROC1"/>
    <property type="match status" value="1"/>
</dbReference>
<dbReference type="Pfam" id="PF01381">
    <property type="entry name" value="HTH_3"/>
    <property type="match status" value="1"/>
</dbReference>
<organism evidence="3 4">
    <name type="scientific">Psychroflexus salis</name>
    <dbReference type="NCBI Taxonomy" id="1526574"/>
    <lineage>
        <taxon>Bacteria</taxon>
        <taxon>Pseudomonadati</taxon>
        <taxon>Bacteroidota</taxon>
        <taxon>Flavobacteriia</taxon>
        <taxon>Flavobacteriales</taxon>
        <taxon>Flavobacteriaceae</taxon>
        <taxon>Psychroflexus</taxon>
    </lineage>
</organism>
<comment type="caution">
    <text evidence="3">The sequence shown here is derived from an EMBL/GenBank/DDBJ whole genome shotgun (WGS) entry which is preliminary data.</text>
</comment>
<gene>
    <name evidence="3" type="ORF">GCM10010831_14310</name>
</gene>
<dbReference type="SMART" id="SM00530">
    <property type="entry name" value="HTH_XRE"/>
    <property type="match status" value="1"/>
</dbReference>
<dbReference type="GO" id="GO:0003700">
    <property type="term" value="F:DNA-binding transcription factor activity"/>
    <property type="evidence" value="ECO:0007669"/>
    <property type="project" value="TreeGrafter"/>
</dbReference>
<sequence>MANISNKEFLKNFGNRLRKHRVLNGFTQAQLASELNVEISQISRIERGLINTSVVNLYKICETLGISPKVLIFDDN</sequence>
<dbReference type="Proteomes" id="UP000599688">
    <property type="component" value="Unassembled WGS sequence"/>
</dbReference>
<dbReference type="Gene3D" id="1.10.260.40">
    <property type="entry name" value="lambda repressor-like DNA-binding domains"/>
    <property type="match status" value="1"/>
</dbReference>
<dbReference type="CDD" id="cd00093">
    <property type="entry name" value="HTH_XRE"/>
    <property type="match status" value="1"/>
</dbReference>
<dbReference type="SUPFAM" id="SSF47413">
    <property type="entry name" value="lambda repressor-like DNA-binding domains"/>
    <property type="match status" value="1"/>
</dbReference>
<dbReference type="InterPro" id="IPR001387">
    <property type="entry name" value="Cro/C1-type_HTH"/>
</dbReference>
<reference evidence="3 4" key="1">
    <citation type="journal article" date="2014" name="Int. J. Syst. Evol. Microbiol.">
        <title>Complete genome sequence of Corynebacterium casei LMG S-19264T (=DSM 44701T), isolated from a smear-ripened cheese.</title>
        <authorList>
            <consortium name="US DOE Joint Genome Institute (JGI-PGF)"/>
            <person name="Walter F."/>
            <person name="Albersmeier A."/>
            <person name="Kalinowski J."/>
            <person name="Ruckert C."/>
        </authorList>
    </citation>
    <scope>NUCLEOTIDE SEQUENCE [LARGE SCALE GENOMIC DNA]</scope>
    <source>
        <strain evidence="3 4">CGMCC 1.12925</strain>
    </source>
</reference>
<feature type="domain" description="HTH cro/C1-type" evidence="2">
    <location>
        <begin position="17"/>
        <end position="71"/>
    </location>
</feature>
<dbReference type="PANTHER" id="PTHR46797">
    <property type="entry name" value="HTH-TYPE TRANSCRIPTIONAL REGULATOR"/>
    <property type="match status" value="1"/>
</dbReference>